<keyword evidence="13" id="KW-1185">Reference proteome</keyword>
<dbReference type="GO" id="GO:0003677">
    <property type="term" value="F:DNA binding"/>
    <property type="evidence" value="ECO:0007669"/>
    <property type="project" value="UniProtKB-KW"/>
</dbReference>
<dbReference type="CDD" id="cd17624">
    <property type="entry name" value="REC_OmpR_PmrA-like"/>
    <property type="match status" value="1"/>
</dbReference>
<keyword evidence="4" id="KW-0902">Two-component regulatory system</keyword>
<dbReference type="Pfam" id="PF00072">
    <property type="entry name" value="Response_reg"/>
    <property type="match status" value="1"/>
</dbReference>
<evidence type="ECO:0000256" key="1">
    <source>
        <dbReference type="ARBA" id="ARBA00004496"/>
    </source>
</evidence>
<evidence type="ECO:0000256" key="9">
    <source>
        <dbReference type="PROSITE-ProRule" id="PRU01091"/>
    </source>
</evidence>
<dbReference type="PANTHER" id="PTHR48111:SF35">
    <property type="entry name" value="TRANSCRIPTIONAL REGULATORY PROTEIN QSEB"/>
    <property type="match status" value="1"/>
</dbReference>
<dbReference type="PANTHER" id="PTHR48111">
    <property type="entry name" value="REGULATOR OF RPOS"/>
    <property type="match status" value="1"/>
</dbReference>
<evidence type="ECO:0000256" key="7">
    <source>
        <dbReference type="ARBA" id="ARBA00023163"/>
    </source>
</evidence>
<evidence type="ECO:0000256" key="5">
    <source>
        <dbReference type="ARBA" id="ARBA00023015"/>
    </source>
</evidence>
<reference evidence="13" key="1">
    <citation type="journal article" date="2022" name="Int. J. Syst. Evol. Microbiol.">
        <title>Anaeromyxobacter oryzae sp. nov., Anaeromyxobacter diazotrophicus sp. nov. and Anaeromyxobacter paludicola sp. nov., isolated from paddy soils.</title>
        <authorList>
            <person name="Itoh H."/>
            <person name="Xu Z."/>
            <person name="Mise K."/>
            <person name="Masuda Y."/>
            <person name="Ushijima N."/>
            <person name="Hayakawa C."/>
            <person name="Shiratori Y."/>
            <person name="Senoo K."/>
        </authorList>
    </citation>
    <scope>NUCLEOTIDE SEQUENCE [LARGE SCALE GENOMIC DNA]</scope>
    <source>
        <strain evidence="13">Red232</strain>
    </source>
</reference>
<dbReference type="SMART" id="SM00448">
    <property type="entry name" value="REC"/>
    <property type="match status" value="1"/>
</dbReference>
<evidence type="ECO:0000256" key="3">
    <source>
        <dbReference type="ARBA" id="ARBA00022553"/>
    </source>
</evidence>
<comment type="subcellular location">
    <subcellularLocation>
        <location evidence="1">Cytoplasm</location>
    </subcellularLocation>
</comment>
<feature type="DNA-binding region" description="OmpR/PhoB-type" evidence="9">
    <location>
        <begin position="124"/>
        <end position="218"/>
    </location>
</feature>
<dbReference type="Gene3D" id="3.40.50.2300">
    <property type="match status" value="1"/>
</dbReference>
<keyword evidence="2" id="KW-0963">Cytoplasm</keyword>
<sequence length="220" mass="24394">MRLLLVEDDRMLGDALRRALRQQGHAVDWVQDGEAAELSLAGEPYDVVLLDLGLPRKGGMALLRDLRRRGDRVPVLILTAQDAVADRVAGLDAGADDYLPKPFDLDELGARVRALQRRREGRADPVLQLGGLTLDPAAHEVTLDGRAVPLSAREFALLHVLLEHPGRPVSRARLEERLYGWGEQVESNAVEVHVHALRRKLGAEWIKTLRGVGYVVPRRS</sequence>
<dbReference type="PROSITE" id="PS51755">
    <property type="entry name" value="OMPR_PHOB"/>
    <property type="match status" value="1"/>
</dbReference>
<keyword evidence="5" id="KW-0805">Transcription regulation</keyword>
<dbReference type="InterPro" id="IPR001867">
    <property type="entry name" value="OmpR/PhoB-type_DNA-bd"/>
</dbReference>
<dbReference type="RefSeq" id="WP_248359892.1">
    <property type="nucleotide sequence ID" value="NZ_AP025591.1"/>
</dbReference>
<dbReference type="InterPro" id="IPR039420">
    <property type="entry name" value="WalR-like"/>
</dbReference>
<evidence type="ECO:0000313" key="12">
    <source>
        <dbReference type="EMBL" id="BDG02323.1"/>
    </source>
</evidence>
<dbReference type="Gene3D" id="6.10.250.690">
    <property type="match status" value="1"/>
</dbReference>
<dbReference type="InterPro" id="IPR001789">
    <property type="entry name" value="Sig_transdc_resp-reg_receiver"/>
</dbReference>
<keyword evidence="7" id="KW-0804">Transcription</keyword>
<feature type="modified residue" description="4-aspartylphosphate" evidence="8">
    <location>
        <position position="51"/>
    </location>
</feature>
<dbReference type="CDD" id="cd00383">
    <property type="entry name" value="trans_reg_C"/>
    <property type="match status" value="1"/>
</dbReference>
<accession>A0ABM7WSB0</accession>
<organism evidence="12 13">
    <name type="scientific">Anaeromyxobacter oryzae</name>
    <dbReference type="NCBI Taxonomy" id="2918170"/>
    <lineage>
        <taxon>Bacteria</taxon>
        <taxon>Pseudomonadati</taxon>
        <taxon>Myxococcota</taxon>
        <taxon>Myxococcia</taxon>
        <taxon>Myxococcales</taxon>
        <taxon>Cystobacterineae</taxon>
        <taxon>Anaeromyxobacteraceae</taxon>
        <taxon>Anaeromyxobacter</taxon>
    </lineage>
</organism>
<name>A0ABM7WSB0_9BACT</name>
<proteinExistence type="predicted"/>
<gene>
    <name evidence="12" type="ORF">AMOR_13190</name>
</gene>
<evidence type="ECO:0000256" key="8">
    <source>
        <dbReference type="PROSITE-ProRule" id="PRU00169"/>
    </source>
</evidence>
<feature type="domain" description="OmpR/PhoB-type" evidence="11">
    <location>
        <begin position="124"/>
        <end position="218"/>
    </location>
</feature>
<feature type="domain" description="Response regulatory" evidence="10">
    <location>
        <begin position="2"/>
        <end position="116"/>
    </location>
</feature>
<dbReference type="Pfam" id="PF00486">
    <property type="entry name" value="Trans_reg_C"/>
    <property type="match status" value="1"/>
</dbReference>
<dbReference type="SMART" id="SM00862">
    <property type="entry name" value="Trans_reg_C"/>
    <property type="match status" value="1"/>
</dbReference>
<dbReference type="PROSITE" id="PS50110">
    <property type="entry name" value="RESPONSE_REGULATORY"/>
    <property type="match status" value="1"/>
</dbReference>
<evidence type="ECO:0000256" key="4">
    <source>
        <dbReference type="ARBA" id="ARBA00023012"/>
    </source>
</evidence>
<protein>
    <submittedName>
        <fullName evidence="12">DNA-binding response regulator</fullName>
    </submittedName>
</protein>
<evidence type="ECO:0000259" key="10">
    <source>
        <dbReference type="PROSITE" id="PS50110"/>
    </source>
</evidence>
<evidence type="ECO:0000259" key="11">
    <source>
        <dbReference type="PROSITE" id="PS51755"/>
    </source>
</evidence>
<evidence type="ECO:0000256" key="2">
    <source>
        <dbReference type="ARBA" id="ARBA00022490"/>
    </source>
</evidence>
<keyword evidence="6 9" id="KW-0238">DNA-binding</keyword>
<dbReference type="InterPro" id="IPR036388">
    <property type="entry name" value="WH-like_DNA-bd_sf"/>
</dbReference>
<dbReference type="InterPro" id="IPR011006">
    <property type="entry name" value="CheY-like_superfamily"/>
</dbReference>
<dbReference type="Gene3D" id="1.10.10.10">
    <property type="entry name" value="Winged helix-like DNA-binding domain superfamily/Winged helix DNA-binding domain"/>
    <property type="match status" value="1"/>
</dbReference>
<evidence type="ECO:0000256" key="6">
    <source>
        <dbReference type="ARBA" id="ARBA00023125"/>
    </source>
</evidence>
<keyword evidence="3 8" id="KW-0597">Phosphoprotein</keyword>
<evidence type="ECO:0000313" key="13">
    <source>
        <dbReference type="Proteomes" id="UP001162891"/>
    </source>
</evidence>
<dbReference type="Proteomes" id="UP001162891">
    <property type="component" value="Chromosome"/>
</dbReference>
<dbReference type="SUPFAM" id="SSF52172">
    <property type="entry name" value="CheY-like"/>
    <property type="match status" value="1"/>
</dbReference>
<dbReference type="EMBL" id="AP025591">
    <property type="protein sequence ID" value="BDG02323.1"/>
    <property type="molecule type" value="Genomic_DNA"/>
</dbReference>